<reference evidence="2 3" key="1">
    <citation type="journal article" date="2016" name="Nat. Commun.">
        <title>Microbial interactions lead to rapid micro-scale successions on model marine particles.</title>
        <authorList>
            <person name="Datta M.S."/>
            <person name="Sliwerska E."/>
            <person name="Gore J."/>
            <person name="Polz M.F."/>
            <person name="Cordero O.X."/>
        </authorList>
    </citation>
    <scope>NUCLEOTIDE SEQUENCE [LARGE SCALE GENOMIC DNA]</scope>
    <source>
        <strain evidence="2 3">4G03</strain>
    </source>
</reference>
<reference evidence="1 4" key="3">
    <citation type="submission" date="2023-07" db="EMBL/GenBank/DDBJ databases">
        <title>Genome content predicts the carbon catabolic preferences of heterotrophic bacteria.</title>
        <authorList>
            <person name="Gralka M."/>
        </authorList>
    </citation>
    <scope>NUCLEOTIDE SEQUENCE [LARGE SCALE GENOMIC DNA]</scope>
    <source>
        <strain evidence="1 4">4G03</strain>
    </source>
</reference>
<comment type="caution">
    <text evidence="2">The sequence shown here is derived from an EMBL/GenBank/DDBJ whole genome shotgun (WGS) entry which is preliminary data.</text>
</comment>
<organism evidence="2 3">
    <name type="scientific">Tenacibaculum discolor</name>
    <dbReference type="NCBI Taxonomy" id="361581"/>
    <lineage>
        <taxon>Bacteria</taxon>
        <taxon>Pseudomonadati</taxon>
        <taxon>Bacteroidota</taxon>
        <taxon>Flavobacteriia</taxon>
        <taxon>Flavobacteriales</taxon>
        <taxon>Flavobacteriaceae</taxon>
        <taxon>Tenacibaculum</taxon>
    </lineage>
</organism>
<accession>A0A2G1BQB2</accession>
<proteinExistence type="predicted"/>
<dbReference type="EMBL" id="JAUYVU010000007">
    <property type="protein sequence ID" value="MDP2541774.1"/>
    <property type="molecule type" value="Genomic_DNA"/>
</dbReference>
<accession>A0A497Z010</accession>
<dbReference type="Proteomes" id="UP001242342">
    <property type="component" value="Unassembled WGS sequence"/>
</dbReference>
<dbReference type="RefSeq" id="WP_099216594.1">
    <property type="nucleotide sequence ID" value="NZ_JAUYVU010000007.1"/>
</dbReference>
<name>A0A2G1BQB2_9FLAO</name>
<dbReference type="Proteomes" id="UP000222163">
    <property type="component" value="Unassembled WGS sequence"/>
</dbReference>
<sequence length="89" mass="9686">MNSIDWNNIAKEAASQTDAEFNKQLASLTNLKLSEVDAFIKESKITNANAIKTLKLIDDATISNNEKAKAISNIENGFGFVISLVSKIV</sequence>
<dbReference type="EMBL" id="PDUU01000020">
    <property type="protein sequence ID" value="PHN96217.1"/>
    <property type="molecule type" value="Genomic_DNA"/>
</dbReference>
<gene>
    <name evidence="2" type="ORF">CSC81_15190</name>
    <name evidence="1" type="ORF">Q8W23_09855</name>
</gene>
<dbReference type="AlphaFoldDB" id="A0A2G1BQB2"/>
<reference evidence="2" key="2">
    <citation type="submission" date="2017-10" db="EMBL/GenBank/DDBJ databases">
        <authorList>
            <person name="Enke T.N."/>
            <person name="Cordero O.X."/>
        </authorList>
    </citation>
    <scope>NUCLEOTIDE SEQUENCE</scope>
    <source>
        <strain evidence="2">4G03</strain>
    </source>
</reference>
<keyword evidence="4" id="KW-1185">Reference proteome</keyword>
<evidence type="ECO:0000313" key="1">
    <source>
        <dbReference type="EMBL" id="MDP2541774.1"/>
    </source>
</evidence>
<evidence type="ECO:0000313" key="2">
    <source>
        <dbReference type="EMBL" id="PHN96217.1"/>
    </source>
</evidence>
<evidence type="ECO:0000313" key="3">
    <source>
        <dbReference type="Proteomes" id="UP000222163"/>
    </source>
</evidence>
<protein>
    <submittedName>
        <fullName evidence="2">Uncharacterized protein</fullName>
    </submittedName>
</protein>
<evidence type="ECO:0000313" key="4">
    <source>
        <dbReference type="Proteomes" id="UP001242342"/>
    </source>
</evidence>